<protein>
    <submittedName>
        <fullName evidence="1">Uncharacterized protein</fullName>
    </submittedName>
</protein>
<dbReference type="EMBL" id="CM037020">
    <property type="protein sequence ID" value="KAH7670891.1"/>
    <property type="molecule type" value="Genomic_DNA"/>
</dbReference>
<proteinExistence type="predicted"/>
<evidence type="ECO:0000313" key="2">
    <source>
        <dbReference type="Proteomes" id="UP000827976"/>
    </source>
</evidence>
<gene>
    <name evidence="1" type="ORF">IHE45_10G058300</name>
</gene>
<name>A0ACB7VBF7_DIOAL</name>
<dbReference type="Proteomes" id="UP000827976">
    <property type="component" value="Chromosome 10"/>
</dbReference>
<accession>A0ACB7VBF7</accession>
<comment type="caution">
    <text evidence="1">The sequence shown here is derived from an EMBL/GenBank/DDBJ whole genome shotgun (WGS) entry which is preliminary data.</text>
</comment>
<evidence type="ECO:0000313" key="1">
    <source>
        <dbReference type="EMBL" id="KAH7670891.1"/>
    </source>
</evidence>
<reference evidence="2" key="1">
    <citation type="journal article" date="2022" name="Nat. Commun.">
        <title>Chromosome evolution and the genetic basis of agronomically important traits in greater yam.</title>
        <authorList>
            <person name="Bredeson J.V."/>
            <person name="Lyons J.B."/>
            <person name="Oniyinde I.O."/>
            <person name="Okereke N.R."/>
            <person name="Kolade O."/>
            <person name="Nnabue I."/>
            <person name="Nwadili C.O."/>
            <person name="Hribova E."/>
            <person name="Parker M."/>
            <person name="Nwogha J."/>
            <person name="Shu S."/>
            <person name="Carlson J."/>
            <person name="Kariba R."/>
            <person name="Muthemba S."/>
            <person name="Knop K."/>
            <person name="Barton G.J."/>
            <person name="Sherwood A.V."/>
            <person name="Lopez-Montes A."/>
            <person name="Asiedu R."/>
            <person name="Jamnadass R."/>
            <person name="Muchugi A."/>
            <person name="Goodstein D."/>
            <person name="Egesi C.N."/>
            <person name="Featherston J."/>
            <person name="Asfaw A."/>
            <person name="Simpson G.G."/>
            <person name="Dolezel J."/>
            <person name="Hendre P.S."/>
            <person name="Van Deynze A."/>
            <person name="Kumar P.L."/>
            <person name="Obidiegwu J.E."/>
            <person name="Bhattacharjee R."/>
            <person name="Rokhsar D.S."/>
        </authorList>
    </citation>
    <scope>NUCLEOTIDE SEQUENCE [LARGE SCALE GENOMIC DNA]</scope>
    <source>
        <strain evidence="2">cv. TDa95/00328</strain>
    </source>
</reference>
<organism evidence="1 2">
    <name type="scientific">Dioscorea alata</name>
    <name type="common">Purple yam</name>
    <dbReference type="NCBI Taxonomy" id="55571"/>
    <lineage>
        <taxon>Eukaryota</taxon>
        <taxon>Viridiplantae</taxon>
        <taxon>Streptophyta</taxon>
        <taxon>Embryophyta</taxon>
        <taxon>Tracheophyta</taxon>
        <taxon>Spermatophyta</taxon>
        <taxon>Magnoliopsida</taxon>
        <taxon>Liliopsida</taxon>
        <taxon>Dioscoreales</taxon>
        <taxon>Dioscoreaceae</taxon>
        <taxon>Dioscorea</taxon>
    </lineage>
</organism>
<keyword evidence="2" id="KW-1185">Reference proteome</keyword>
<sequence length="163" mass="17155">MGLFVSKRVDKTLNSSPAFTAACNSVYADCQSKAQHAYSGVRRYQLLDAAVHLHAILSTTVHLIHRWVSSPPSQAQVDAALRRLDPHGGWEDLNPNQFRSFALELFREAVVCGASSTVIKGVPIGAAGIAGVGIASHAGAGFVGRIIGVYAVGVVAAVYLNLS</sequence>